<dbReference type="SUPFAM" id="SSF53335">
    <property type="entry name" value="S-adenosyl-L-methionine-dependent methyltransferases"/>
    <property type="match status" value="1"/>
</dbReference>
<accession>D2MNE9</accession>
<dbReference type="eggNOG" id="COG2227">
    <property type="taxonomic scope" value="Bacteria"/>
</dbReference>
<sequence length="263" mass="30436">MNSLREFCYEKLNKDPQDLMKSNRMWDKRAKEFSKSSKKNEVNYVDYLKHFVDLKGASVLDVGCGTSDYLKILLDESAVVEGLEPSKEMRKIGLNYLKDNGYPNVTIYHSSLQDFEVSKKYEYVFIANSPAISYYENYEKILSLAEKGILIGSWLDSSDSLLDEIARRLHIVPKKHGGKDILYFFNLLLEDGYKANFQTVTRQSSVMENALNSLERYTSWFYGPDYNYDDLNRVKDIIMELSNEKGEVLIHKEATNAIVFAEK</sequence>
<organism evidence="2 3">
    <name type="scientific">Bulleidia extructa W1219</name>
    <dbReference type="NCBI Taxonomy" id="679192"/>
    <lineage>
        <taxon>Bacteria</taxon>
        <taxon>Bacillati</taxon>
        <taxon>Bacillota</taxon>
        <taxon>Erysipelotrichia</taxon>
        <taxon>Erysipelotrichales</taxon>
        <taxon>Erysipelotrichaceae</taxon>
        <taxon>Bulleidia</taxon>
    </lineage>
</organism>
<dbReference type="AlphaFoldDB" id="D2MNE9"/>
<name>D2MNE9_9FIRM</name>
<dbReference type="InterPro" id="IPR041698">
    <property type="entry name" value="Methyltransf_25"/>
</dbReference>
<evidence type="ECO:0000259" key="1">
    <source>
        <dbReference type="Pfam" id="PF13649"/>
    </source>
</evidence>
<evidence type="ECO:0000313" key="3">
    <source>
        <dbReference type="Proteomes" id="UP000005017"/>
    </source>
</evidence>
<dbReference type="EMBL" id="ADFR01000003">
    <property type="protein sequence ID" value="EFC05971.1"/>
    <property type="molecule type" value="Genomic_DNA"/>
</dbReference>
<dbReference type="Gene3D" id="3.40.50.150">
    <property type="entry name" value="Vaccinia Virus protein VP39"/>
    <property type="match status" value="1"/>
</dbReference>
<gene>
    <name evidence="2" type="ORF">HMPREF9013_0174</name>
</gene>
<proteinExistence type="predicted"/>
<dbReference type="InterPro" id="IPR029063">
    <property type="entry name" value="SAM-dependent_MTases_sf"/>
</dbReference>
<keyword evidence="3" id="KW-1185">Reference proteome</keyword>
<dbReference type="STRING" id="679192.HMPREF9013_0174"/>
<comment type="caution">
    <text evidence="2">The sequence shown here is derived from an EMBL/GenBank/DDBJ whole genome shotgun (WGS) entry which is preliminary data.</text>
</comment>
<dbReference type="Proteomes" id="UP000005017">
    <property type="component" value="Unassembled WGS sequence"/>
</dbReference>
<feature type="domain" description="Methyltransferase" evidence="1">
    <location>
        <begin position="59"/>
        <end position="129"/>
    </location>
</feature>
<protein>
    <recommendedName>
        <fullName evidence="1">Methyltransferase domain-containing protein</fullName>
    </recommendedName>
</protein>
<dbReference type="CDD" id="cd02440">
    <property type="entry name" value="AdoMet_MTases"/>
    <property type="match status" value="1"/>
</dbReference>
<dbReference type="Pfam" id="PF13649">
    <property type="entry name" value="Methyltransf_25"/>
    <property type="match status" value="1"/>
</dbReference>
<evidence type="ECO:0000313" key="2">
    <source>
        <dbReference type="EMBL" id="EFC05971.1"/>
    </source>
</evidence>
<dbReference type="OrthoDB" id="9811589at2"/>
<dbReference type="RefSeq" id="WP_006626920.1">
    <property type="nucleotide sequence ID" value="NZ_ADFR01000003.1"/>
</dbReference>
<reference evidence="3" key="1">
    <citation type="submission" date="2009-12" db="EMBL/GenBank/DDBJ databases">
        <title>Sequence of Clostridiales genomosp. BVAB3 str. UPII9-5.</title>
        <authorList>
            <person name="Madupu R."/>
            <person name="Durkin A.S."/>
            <person name="Torralba M."/>
            <person name="Methe B."/>
            <person name="Sutton G.G."/>
            <person name="Strausberg R.L."/>
            <person name="Nelson K.E."/>
        </authorList>
    </citation>
    <scope>NUCLEOTIDE SEQUENCE [LARGE SCALE GENOMIC DNA]</scope>
    <source>
        <strain evidence="3">W1219</strain>
    </source>
</reference>